<dbReference type="PANTHER" id="PTHR20836:SF0">
    <property type="entry name" value="4-HYDROXY-TETRAHYDRODIPICOLINATE REDUCTASE 1, CHLOROPLASTIC-RELATED"/>
    <property type="match status" value="1"/>
</dbReference>
<dbReference type="GO" id="GO:0009089">
    <property type="term" value="P:lysine biosynthetic process via diaminopimelate"/>
    <property type="evidence" value="ECO:0007669"/>
    <property type="project" value="UniProtKB-UniRule"/>
</dbReference>
<evidence type="ECO:0000256" key="7">
    <source>
        <dbReference type="ARBA" id="ARBA00023027"/>
    </source>
</evidence>
<feature type="domain" description="Dihydrodipicolinate reductase N-terminal" evidence="14">
    <location>
        <begin position="3"/>
        <end position="127"/>
    </location>
</feature>
<evidence type="ECO:0000313" key="17">
    <source>
        <dbReference type="Proteomes" id="UP000199476"/>
    </source>
</evidence>
<comment type="subcellular location">
    <subcellularLocation>
        <location evidence="13">Cytoplasm</location>
    </subcellularLocation>
</comment>
<dbReference type="Gene3D" id="3.40.50.720">
    <property type="entry name" value="NAD(P)-binding Rossmann-like Domain"/>
    <property type="match status" value="1"/>
</dbReference>
<evidence type="ECO:0000259" key="15">
    <source>
        <dbReference type="Pfam" id="PF05173"/>
    </source>
</evidence>
<evidence type="ECO:0000256" key="11">
    <source>
        <dbReference type="ARBA" id="ARBA00049080"/>
    </source>
</evidence>
<dbReference type="InterPro" id="IPR000846">
    <property type="entry name" value="DapB_N"/>
</dbReference>
<sequence>MENVLVRGIAGNMGKQAAISVMECDNFRLSAGVDINASGKKIDELPSLKKAPSREIFQSVERAIKEKDLNVMIDFTSAEGLLQAAETALEAGMNLIIGTTGLSENDREELAEMTESRGLSVLLAPNFSLGAVLLMEMSEKAAEYFNRVEIIEGHHQGKDDAPSGTSIATAEKLSGCQKMAGEEDIDFTVEGVRGGEVNNVKIHSLRLPGLVARQEVILGGEGQTLTLEHDTTSRSAFRPGIKLALRSIDEFDGFVYGLENLL</sequence>
<evidence type="ECO:0000313" key="16">
    <source>
        <dbReference type="EMBL" id="SDL62615.1"/>
    </source>
</evidence>
<proteinExistence type="inferred from homology"/>
<dbReference type="SUPFAM" id="SSF51735">
    <property type="entry name" value="NAD(P)-binding Rossmann-fold domains"/>
    <property type="match status" value="1"/>
</dbReference>
<evidence type="ECO:0000256" key="4">
    <source>
        <dbReference type="ARBA" id="ARBA00022857"/>
    </source>
</evidence>
<dbReference type="AlphaFoldDB" id="A0A1G9LM93"/>
<dbReference type="STRING" id="321763.SAMN04488692_10696"/>
<accession>A0A1G9LM93</accession>
<gene>
    <name evidence="13" type="primary">dapB</name>
    <name evidence="16" type="ORF">SAMN04488692_10696</name>
</gene>
<dbReference type="PROSITE" id="PS01298">
    <property type="entry name" value="DAPB"/>
    <property type="match status" value="1"/>
</dbReference>
<keyword evidence="4 13" id="KW-0521">NADP</keyword>
<feature type="domain" description="Dihydrodipicolinate reductase C-terminal" evidence="15">
    <location>
        <begin position="130"/>
        <end position="262"/>
    </location>
</feature>
<comment type="catalytic activity">
    <reaction evidence="12 13">
        <text>(S)-2,3,4,5-tetrahydrodipicolinate + NAD(+) + H2O = (2S,4S)-4-hydroxy-2,3,4,5-tetrahydrodipicolinate + NADH + H(+)</text>
        <dbReference type="Rhea" id="RHEA:35323"/>
        <dbReference type="ChEBI" id="CHEBI:15377"/>
        <dbReference type="ChEBI" id="CHEBI:15378"/>
        <dbReference type="ChEBI" id="CHEBI:16845"/>
        <dbReference type="ChEBI" id="CHEBI:57540"/>
        <dbReference type="ChEBI" id="CHEBI:57945"/>
        <dbReference type="ChEBI" id="CHEBI:67139"/>
        <dbReference type="EC" id="1.17.1.8"/>
    </reaction>
</comment>
<dbReference type="Pfam" id="PF01113">
    <property type="entry name" value="DapB_N"/>
    <property type="match status" value="1"/>
</dbReference>
<feature type="active site" description="Proton donor/acceptor" evidence="13">
    <location>
        <position position="154"/>
    </location>
</feature>
<feature type="binding site" evidence="13">
    <location>
        <begin position="124"/>
        <end position="127"/>
    </location>
    <ligand>
        <name>NAD(+)</name>
        <dbReference type="ChEBI" id="CHEBI:57540"/>
    </ligand>
</feature>
<keyword evidence="3 13" id="KW-0028">Amino-acid biosynthesis</keyword>
<evidence type="ECO:0000256" key="5">
    <source>
        <dbReference type="ARBA" id="ARBA00022915"/>
    </source>
</evidence>
<dbReference type="GO" id="GO:0050661">
    <property type="term" value="F:NADP binding"/>
    <property type="evidence" value="ECO:0007669"/>
    <property type="project" value="UniProtKB-UniRule"/>
</dbReference>
<evidence type="ECO:0000256" key="2">
    <source>
        <dbReference type="ARBA" id="ARBA00022490"/>
    </source>
</evidence>
<dbReference type="GO" id="GO:0005829">
    <property type="term" value="C:cytosol"/>
    <property type="evidence" value="ECO:0007669"/>
    <property type="project" value="TreeGrafter"/>
</dbReference>
<dbReference type="InterPro" id="IPR023940">
    <property type="entry name" value="DHDPR_bac"/>
</dbReference>
<dbReference type="HAMAP" id="MF_00102">
    <property type="entry name" value="DapB"/>
    <property type="match status" value="1"/>
</dbReference>
<keyword evidence="5 13" id="KW-0220">Diaminopimelate biosynthesis</keyword>
<dbReference type="PIRSF" id="PIRSF000161">
    <property type="entry name" value="DHPR"/>
    <property type="match status" value="1"/>
</dbReference>
<feature type="binding site" evidence="13">
    <location>
        <begin position="8"/>
        <end position="13"/>
    </location>
    <ligand>
        <name>NAD(+)</name>
        <dbReference type="ChEBI" id="CHEBI:57540"/>
    </ligand>
</feature>
<dbReference type="InterPro" id="IPR022663">
    <property type="entry name" value="DapB_C"/>
</dbReference>
<dbReference type="InterPro" id="IPR022664">
    <property type="entry name" value="DapB_N_CS"/>
</dbReference>
<feature type="active site" description="Proton donor" evidence="13">
    <location>
        <position position="158"/>
    </location>
</feature>
<feature type="binding site" evidence="13">
    <location>
        <position position="34"/>
    </location>
    <ligand>
        <name>NAD(+)</name>
        <dbReference type="ChEBI" id="CHEBI:57540"/>
    </ligand>
</feature>
<dbReference type="NCBIfam" id="TIGR00036">
    <property type="entry name" value="dapB"/>
    <property type="match status" value="1"/>
</dbReference>
<name>A0A1G9LM93_9FIRM</name>
<comment type="subunit">
    <text evidence="13">Homotetramer.</text>
</comment>
<evidence type="ECO:0000256" key="1">
    <source>
        <dbReference type="ARBA" id="ARBA00006642"/>
    </source>
</evidence>
<keyword evidence="2 13" id="KW-0963">Cytoplasm</keyword>
<feature type="binding site" evidence="13">
    <location>
        <position position="155"/>
    </location>
    <ligand>
        <name>(S)-2,3,4,5-tetrahydrodipicolinate</name>
        <dbReference type="ChEBI" id="CHEBI:16845"/>
    </ligand>
</feature>
<dbReference type="FunFam" id="3.30.360.10:FF:000009">
    <property type="entry name" value="4-hydroxy-tetrahydrodipicolinate reductase"/>
    <property type="match status" value="1"/>
</dbReference>
<evidence type="ECO:0000256" key="12">
    <source>
        <dbReference type="ARBA" id="ARBA00049396"/>
    </source>
</evidence>
<dbReference type="Proteomes" id="UP000199476">
    <property type="component" value="Unassembled WGS sequence"/>
</dbReference>
<comment type="caution">
    <text evidence="13">Lacks conserved residue(s) required for the propagation of feature annotation.</text>
</comment>
<comment type="catalytic activity">
    <reaction evidence="11 13">
        <text>(S)-2,3,4,5-tetrahydrodipicolinate + NADP(+) + H2O = (2S,4S)-4-hydroxy-2,3,4,5-tetrahydrodipicolinate + NADPH + H(+)</text>
        <dbReference type="Rhea" id="RHEA:35331"/>
        <dbReference type="ChEBI" id="CHEBI:15377"/>
        <dbReference type="ChEBI" id="CHEBI:15378"/>
        <dbReference type="ChEBI" id="CHEBI:16845"/>
        <dbReference type="ChEBI" id="CHEBI:57783"/>
        <dbReference type="ChEBI" id="CHEBI:58349"/>
        <dbReference type="ChEBI" id="CHEBI:67139"/>
        <dbReference type="EC" id="1.17.1.8"/>
    </reaction>
</comment>
<reference evidence="16 17" key="1">
    <citation type="submission" date="2016-10" db="EMBL/GenBank/DDBJ databases">
        <authorList>
            <person name="de Groot N.N."/>
        </authorList>
    </citation>
    <scope>NUCLEOTIDE SEQUENCE [LARGE SCALE GENOMIC DNA]</scope>
    <source>
        <strain evidence="16 17">SLAS-1</strain>
    </source>
</reference>
<evidence type="ECO:0000256" key="10">
    <source>
        <dbReference type="ARBA" id="ARBA00038983"/>
    </source>
</evidence>
<comment type="function">
    <text evidence="13">Catalyzes the conversion of 4-hydroxy-tetrahydrodipicolinate (HTPA) to tetrahydrodipicolinate.</text>
</comment>
<keyword evidence="7 13" id="KW-0520">NAD</keyword>
<dbReference type="Pfam" id="PF05173">
    <property type="entry name" value="DapB_C"/>
    <property type="match status" value="1"/>
</dbReference>
<keyword evidence="17" id="KW-1185">Reference proteome</keyword>
<dbReference type="GO" id="GO:0051287">
    <property type="term" value="F:NAD binding"/>
    <property type="evidence" value="ECO:0007669"/>
    <property type="project" value="UniProtKB-UniRule"/>
</dbReference>
<keyword evidence="6 13" id="KW-0560">Oxidoreductase</keyword>
<evidence type="ECO:0000256" key="8">
    <source>
        <dbReference type="ARBA" id="ARBA00023154"/>
    </source>
</evidence>
<protein>
    <recommendedName>
        <fullName evidence="10 13">4-hydroxy-tetrahydrodipicolinate reductase</fullName>
        <shortName evidence="13">HTPA reductase</shortName>
        <ecNumber evidence="10 13">1.17.1.8</ecNumber>
    </recommendedName>
</protein>
<keyword evidence="8 13" id="KW-0457">Lysine biosynthesis</keyword>
<dbReference type="EMBL" id="FNGO01000006">
    <property type="protein sequence ID" value="SDL62615.1"/>
    <property type="molecule type" value="Genomic_DNA"/>
</dbReference>
<dbReference type="Gene3D" id="3.30.360.10">
    <property type="entry name" value="Dihydrodipicolinate Reductase, domain 2"/>
    <property type="match status" value="1"/>
</dbReference>
<feature type="binding site" evidence="13">
    <location>
        <begin position="98"/>
        <end position="100"/>
    </location>
    <ligand>
        <name>NAD(+)</name>
        <dbReference type="ChEBI" id="CHEBI:57540"/>
    </ligand>
</feature>
<dbReference type="CDD" id="cd02274">
    <property type="entry name" value="DHDPR_N"/>
    <property type="match status" value="1"/>
</dbReference>
<dbReference type="SUPFAM" id="SSF55347">
    <property type="entry name" value="Glyceraldehyde-3-phosphate dehydrogenase-like, C-terminal domain"/>
    <property type="match status" value="1"/>
</dbReference>
<dbReference type="UniPathway" id="UPA00034">
    <property type="reaction ID" value="UER00018"/>
</dbReference>
<dbReference type="GO" id="GO:0008839">
    <property type="term" value="F:4-hydroxy-tetrahydrodipicolinate reductase"/>
    <property type="evidence" value="ECO:0007669"/>
    <property type="project" value="UniProtKB-UniRule"/>
</dbReference>
<dbReference type="PANTHER" id="PTHR20836">
    <property type="entry name" value="DIHYDRODIPICOLINATE REDUCTASE"/>
    <property type="match status" value="1"/>
</dbReference>
<evidence type="ECO:0000256" key="6">
    <source>
        <dbReference type="ARBA" id="ARBA00023002"/>
    </source>
</evidence>
<dbReference type="RefSeq" id="WP_089759195.1">
    <property type="nucleotide sequence ID" value="NZ_FNGO01000006.1"/>
</dbReference>
<dbReference type="OrthoDB" id="9790352at2"/>
<comment type="caution">
    <text evidence="13">Was originally thought to be a dihydrodipicolinate reductase (DHDPR), catalyzing the conversion of dihydrodipicolinate to tetrahydrodipicolinate. However, it was shown in E.coli that the substrate of the enzymatic reaction is not dihydrodipicolinate (DHDP) but in fact (2S,4S)-4-hydroxy-2,3,4,5-tetrahydrodipicolinic acid (HTPA), the product released by the DapA-catalyzed reaction.</text>
</comment>
<comment type="similarity">
    <text evidence="1 13">Belongs to the DapB family.</text>
</comment>
<evidence type="ECO:0000256" key="3">
    <source>
        <dbReference type="ARBA" id="ARBA00022605"/>
    </source>
</evidence>
<evidence type="ECO:0000256" key="13">
    <source>
        <dbReference type="HAMAP-Rule" id="MF_00102"/>
    </source>
</evidence>
<evidence type="ECO:0000259" key="14">
    <source>
        <dbReference type="Pfam" id="PF01113"/>
    </source>
</evidence>
<dbReference type="InterPro" id="IPR036291">
    <property type="entry name" value="NAD(P)-bd_dom_sf"/>
</dbReference>
<dbReference type="EC" id="1.17.1.8" evidence="10 13"/>
<comment type="pathway">
    <text evidence="9 13">Amino-acid biosynthesis; L-lysine biosynthesis via DAP pathway; (S)-tetrahydrodipicolinate from L-aspartate: step 4/4.</text>
</comment>
<feature type="binding site" evidence="13">
    <location>
        <begin position="164"/>
        <end position="165"/>
    </location>
    <ligand>
        <name>(S)-2,3,4,5-tetrahydrodipicolinate</name>
        <dbReference type="ChEBI" id="CHEBI:16845"/>
    </ligand>
</feature>
<organism evidence="16 17">
    <name type="scientific">Halarsenatibacter silvermanii</name>
    <dbReference type="NCBI Taxonomy" id="321763"/>
    <lineage>
        <taxon>Bacteria</taxon>
        <taxon>Bacillati</taxon>
        <taxon>Bacillota</taxon>
        <taxon>Clostridia</taxon>
        <taxon>Halanaerobiales</taxon>
        <taxon>Halarsenatibacteraceae</taxon>
        <taxon>Halarsenatibacter</taxon>
    </lineage>
</organism>
<evidence type="ECO:0000256" key="9">
    <source>
        <dbReference type="ARBA" id="ARBA00037922"/>
    </source>
</evidence>
<dbReference type="GO" id="GO:0016726">
    <property type="term" value="F:oxidoreductase activity, acting on CH or CH2 groups, NAD or NADP as acceptor"/>
    <property type="evidence" value="ECO:0007669"/>
    <property type="project" value="UniProtKB-UniRule"/>
</dbReference>
<dbReference type="GO" id="GO:0019877">
    <property type="term" value="P:diaminopimelate biosynthetic process"/>
    <property type="evidence" value="ECO:0007669"/>
    <property type="project" value="UniProtKB-UniRule"/>
</dbReference>